<dbReference type="EMBL" id="CP019288">
    <property type="protein sequence ID" value="QHI37768.1"/>
    <property type="molecule type" value="Genomic_DNA"/>
</dbReference>
<dbReference type="Proteomes" id="UP000464657">
    <property type="component" value="Chromosome"/>
</dbReference>
<dbReference type="RefSeq" id="WP_160130364.1">
    <property type="nucleotide sequence ID" value="NZ_CP019288.1"/>
</dbReference>
<name>A0A7L4ZM09_9FLAO</name>
<gene>
    <name evidence="1" type="ORF">IMCC3317_31500</name>
</gene>
<accession>A0A7L4ZM09</accession>
<sequence>MTKQELKKELSKLGLIDSDYSLNEGLKIDAMILENLDGLWRLFYYDEKGQESSITYHKNESESYEYLLKTFKDQLKLLKKDTFR</sequence>
<proteinExistence type="predicted"/>
<dbReference type="AlphaFoldDB" id="A0A7L4ZM09"/>
<organism evidence="1 2">
    <name type="scientific">Kordia antarctica</name>
    <dbReference type="NCBI Taxonomy" id="1218801"/>
    <lineage>
        <taxon>Bacteria</taxon>
        <taxon>Pseudomonadati</taxon>
        <taxon>Bacteroidota</taxon>
        <taxon>Flavobacteriia</taxon>
        <taxon>Flavobacteriales</taxon>
        <taxon>Flavobacteriaceae</taxon>
        <taxon>Kordia</taxon>
    </lineage>
</organism>
<dbReference type="OrthoDB" id="1447674at2"/>
<keyword evidence="2" id="KW-1185">Reference proteome</keyword>
<reference evidence="1 2" key="1">
    <citation type="journal article" date="2013" name="Int. J. Syst. Evol. Microbiol.">
        <title>Kordia antarctica sp. nov., isolated from Antarctic seawater.</title>
        <authorList>
            <person name="Baek K."/>
            <person name="Choi A."/>
            <person name="Kang I."/>
            <person name="Lee K."/>
            <person name="Cho J.C."/>
        </authorList>
    </citation>
    <scope>NUCLEOTIDE SEQUENCE [LARGE SCALE GENOMIC DNA]</scope>
    <source>
        <strain evidence="1 2">IMCC3317</strain>
    </source>
</reference>
<evidence type="ECO:0000313" key="1">
    <source>
        <dbReference type="EMBL" id="QHI37768.1"/>
    </source>
</evidence>
<protein>
    <submittedName>
        <fullName evidence="1">Uncharacterized protein</fullName>
    </submittedName>
</protein>
<evidence type="ECO:0000313" key="2">
    <source>
        <dbReference type="Proteomes" id="UP000464657"/>
    </source>
</evidence>
<dbReference type="KEGG" id="kan:IMCC3317_31500"/>